<organism evidence="4 5">
    <name type="scientific">Psychromarinibacter sediminicola</name>
    <dbReference type="NCBI Taxonomy" id="3033385"/>
    <lineage>
        <taxon>Bacteria</taxon>
        <taxon>Pseudomonadati</taxon>
        <taxon>Pseudomonadota</taxon>
        <taxon>Alphaproteobacteria</taxon>
        <taxon>Rhodobacterales</taxon>
        <taxon>Paracoccaceae</taxon>
        <taxon>Psychromarinibacter</taxon>
    </lineage>
</organism>
<evidence type="ECO:0000256" key="3">
    <source>
        <dbReference type="ARBA" id="ARBA00023002"/>
    </source>
</evidence>
<sequence>MRLLLLAGTAEARQVAGRIAGMRGVTALASLNGDTSHPAQLKLPTRIGGFGGRAGFELYLRRHSIDAVLDATHPFAVNITRRTAEVCAETGVAYAQLLRPEWEPGPGDAWTCADREEAVADLIPEGATVFLATGPKGIGRFHGLAGRRILCRRIDQARGAFPFKGGDWIVARPPFTVADEIALFRAHAVDWLVARNSGGGAGRAKLDAAREMGLNVAMIRRPAQPDVLRVPDPEAAVAWVRDLR</sequence>
<dbReference type="Pfam" id="PF02571">
    <property type="entry name" value="CbiJ"/>
    <property type="match status" value="1"/>
</dbReference>
<comment type="pathway">
    <text evidence="1">Cofactor biosynthesis; adenosylcobalamin biosynthesis.</text>
</comment>
<accession>A0AAE3NV80</accession>
<evidence type="ECO:0000256" key="2">
    <source>
        <dbReference type="ARBA" id="ARBA00022573"/>
    </source>
</evidence>
<dbReference type="EMBL" id="JARGYC010000056">
    <property type="protein sequence ID" value="MDF0602641.1"/>
    <property type="molecule type" value="Genomic_DNA"/>
</dbReference>
<dbReference type="GO" id="GO:0009236">
    <property type="term" value="P:cobalamin biosynthetic process"/>
    <property type="evidence" value="ECO:0007669"/>
    <property type="project" value="UniProtKB-KW"/>
</dbReference>
<dbReference type="InterPro" id="IPR003723">
    <property type="entry name" value="Precorrin-6x_reduct"/>
</dbReference>
<evidence type="ECO:0000256" key="1">
    <source>
        <dbReference type="ARBA" id="ARBA00004953"/>
    </source>
</evidence>
<keyword evidence="2" id="KW-0169">Cobalamin biosynthesis</keyword>
<dbReference type="PANTHER" id="PTHR36925">
    <property type="entry name" value="COBALT-PRECORRIN-6A REDUCTASE"/>
    <property type="match status" value="1"/>
</dbReference>
<dbReference type="EC" id="1.3.1.106" evidence="4"/>
<dbReference type="AlphaFoldDB" id="A0AAE3NV80"/>
<gene>
    <name evidence="4" type="ORF">P1J78_18030</name>
</gene>
<dbReference type="PROSITE" id="PS51014">
    <property type="entry name" value="COBK_CBIJ"/>
    <property type="match status" value="1"/>
</dbReference>
<dbReference type="NCBIfam" id="TIGR00715">
    <property type="entry name" value="precor6x_red"/>
    <property type="match status" value="1"/>
</dbReference>
<evidence type="ECO:0000313" key="5">
    <source>
        <dbReference type="Proteomes" id="UP001220964"/>
    </source>
</evidence>
<keyword evidence="3 4" id="KW-0560">Oxidoreductase</keyword>
<evidence type="ECO:0000313" key="4">
    <source>
        <dbReference type="EMBL" id="MDF0602641.1"/>
    </source>
</evidence>
<dbReference type="Proteomes" id="UP001220964">
    <property type="component" value="Unassembled WGS sequence"/>
</dbReference>
<dbReference type="GO" id="GO:0016994">
    <property type="term" value="F:precorrin-6A reductase activity"/>
    <property type="evidence" value="ECO:0007669"/>
    <property type="project" value="InterPro"/>
</dbReference>
<dbReference type="PANTHER" id="PTHR36925:SF1">
    <property type="entry name" value="COBALT-PRECORRIN-6A REDUCTASE"/>
    <property type="match status" value="1"/>
</dbReference>
<reference evidence="4" key="1">
    <citation type="submission" date="2023-03" db="EMBL/GenBank/DDBJ databases">
        <title>Multiphase analysis and comparison of six strains from genera Psychromarinibacter, Lutimaribacter, and Maritimibacter, including a novel species: Psychromarinibacter sediminicola sp. nov.</title>
        <authorList>
            <person name="Wang Y.-H."/>
            <person name="Ye M.-Q."/>
            <person name="Du Z.-J."/>
        </authorList>
    </citation>
    <scope>NUCLEOTIDE SEQUENCE</scope>
    <source>
        <strain evidence="4">C21-152</strain>
    </source>
</reference>
<dbReference type="NCBIfam" id="NF005968">
    <property type="entry name" value="PRK08057.1-2"/>
    <property type="match status" value="1"/>
</dbReference>
<comment type="caution">
    <text evidence="4">The sequence shown here is derived from an EMBL/GenBank/DDBJ whole genome shotgun (WGS) entry which is preliminary data.</text>
</comment>
<protein>
    <submittedName>
        <fullName evidence="4">Cobalt-precorrin-6A reductase</fullName>
        <ecNumber evidence="4">1.3.1.106</ecNumber>
    </submittedName>
</protein>
<name>A0AAE3NV80_9RHOB</name>
<proteinExistence type="predicted"/>
<keyword evidence="5" id="KW-1185">Reference proteome</keyword>
<dbReference type="RefSeq" id="WP_275568766.1">
    <property type="nucleotide sequence ID" value="NZ_JARGYC010000056.1"/>
</dbReference>